<dbReference type="InterPro" id="IPR041891">
    <property type="entry name" value="Alpha_CA_prokaryot-like"/>
</dbReference>
<evidence type="ECO:0000256" key="10">
    <source>
        <dbReference type="RuleBase" id="RU367011"/>
    </source>
</evidence>
<dbReference type="InterPro" id="IPR001148">
    <property type="entry name" value="CA_dom"/>
</dbReference>
<dbReference type="InterPro" id="IPR018338">
    <property type="entry name" value="Carbonic_anhydrase_a-class_CS"/>
</dbReference>
<comment type="similarity">
    <text evidence="4">Belongs to the alpha-class carbonic anhydrase family.</text>
</comment>
<dbReference type="GO" id="GO:0004089">
    <property type="term" value="F:carbonate dehydratase activity"/>
    <property type="evidence" value="ECO:0007669"/>
    <property type="project" value="UniProtKB-UniRule"/>
</dbReference>
<dbReference type="EC" id="4.2.1.1" evidence="5 10"/>
<dbReference type="PROSITE" id="PS51144">
    <property type="entry name" value="ALPHA_CA_2"/>
    <property type="match status" value="1"/>
</dbReference>
<dbReference type="InterPro" id="IPR023561">
    <property type="entry name" value="Carbonic_anhydrase_a-class"/>
</dbReference>
<comment type="cofactor">
    <cofactor evidence="1 10">
        <name>Zn(2+)</name>
        <dbReference type="ChEBI" id="CHEBI:29105"/>
    </cofactor>
</comment>
<keyword evidence="7 10" id="KW-0862">Zinc</keyword>
<evidence type="ECO:0000256" key="5">
    <source>
        <dbReference type="ARBA" id="ARBA00012925"/>
    </source>
</evidence>
<dbReference type="Pfam" id="PF00194">
    <property type="entry name" value="Carb_anhydrase"/>
    <property type="match status" value="1"/>
</dbReference>
<dbReference type="AlphaFoldDB" id="A0A2N9H3W8"/>
<evidence type="ECO:0000256" key="3">
    <source>
        <dbReference type="ARBA" id="ARBA00004470"/>
    </source>
</evidence>
<evidence type="ECO:0000256" key="2">
    <source>
        <dbReference type="ARBA" id="ARBA00002904"/>
    </source>
</evidence>
<dbReference type="EMBL" id="OIVN01002788">
    <property type="protein sequence ID" value="SPD06463.1"/>
    <property type="molecule type" value="Genomic_DNA"/>
</dbReference>
<organism evidence="12">
    <name type="scientific">Fagus sylvatica</name>
    <name type="common">Beechnut</name>
    <dbReference type="NCBI Taxonomy" id="28930"/>
    <lineage>
        <taxon>Eukaryota</taxon>
        <taxon>Viridiplantae</taxon>
        <taxon>Streptophyta</taxon>
        <taxon>Embryophyta</taxon>
        <taxon>Tracheophyta</taxon>
        <taxon>Spermatophyta</taxon>
        <taxon>Magnoliopsida</taxon>
        <taxon>eudicotyledons</taxon>
        <taxon>Gunneridae</taxon>
        <taxon>Pentapetalae</taxon>
        <taxon>rosids</taxon>
        <taxon>fabids</taxon>
        <taxon>Fagales</taxon>
        <taxon>Fagaceae</taxon>
        <taxon>Fagus</taxon>
    </lineage>
</organism>
<dbReference type="Gene3D" id="3.10.200.10">
    <property type="entry name" value="Alpha carbonic anhydrase"/>
    <property type="match status" value="1"/>
</dbReference>
<protein>
    <recommendedName>
        <fullName evidence="5 10">Carbonic anhydrase</fullName>
        <ecNumber evidence="5 10">4.2.1.1</ecNumber>
    </recommendedName>
</protein>
<keyword evidence="8 10" id="KW-0456">Lyase</keyword>
<dbReference type="PROSITE" id="PS00162">
    <property type="entry name" value="ALPHA_CA_1"/>
    <property type="match status" value="1"/>
</dbReference>
<dbReference type="CDD" id="cd03124">
    <property type="entry name" value="alpha_CA_prokaryotic_like"/>
    <property type="match status" value="1"/>
</dbReference>
<evidence type="ECO:0000256" key="9">
    <source>
        <dbReference type="ARBA" id="ARBA00048348"/>
    </source>
</evidence>
<dbReference type="PANTHER" id="PTHR18952:SF236">
    <property type="entry name" value="ALPHA CARBONIC ANHYDRASE 1, CHLOROPLASTIC"/>
    <property type="match status" value="1"/>
</dbReference>
<comment type="function">
    <text evidence="2 10">Reversible hydration of carbon dioxide.</text>
</comment>
<evidence type="ECO:0000256" key="1">
    <source>
        <dbReference type="ARBA" id="ARBA00001947"/>
    </source>
</evidence>
<dbReference type="SUPFAM" id="SSF51069">
    <property type="entry name" value="Carbonic anhydrase"/>
    <property type="match status" value="1"/>
</dbReference>
<dbReference type="GO" id="GO:0008270">
    <property type="term" value="F:zinc ion binding"/>
    <property type="evidence" value="ECO:0007669"/>
    <property type="project" value="UniProtKB-UniRule"/>
</dbReference>
<dbReference type="PANTHER" id="PTHR18952">
    <property type="entry name" value="CARBONIC ANHYDRASE"/>
    <property type="match status" value="1"/>
</dbReference>
<keyword evidence="6 10" id="KW-0479">Metal-binding</keyword>
<feature type="domain" description="Alpha-carbonic anhydrase" evidence="11">
    <location>
        <begin position="32"/>
        <end position="269"/>
    </location>
</feature>
<sequence>MSPRISFSVLAIALFLVGTSAQDHPEEELNSISFGYSGTNGPEKWGSLSPLFNECSSGKTQSPVDIVMDKVVRNKNLKPLSIDYSPANSTLVNNGFNVGMRYEGDVGVLIADGKNFSLKQVHWHSPSEHRINGEQYPTELHMVHQAADGSFSVVSILYKYGDADPLLTKIKDQLSELAKEVCAGNEEAHIPVKALETRHMKRKSRKYYRYVGSLTTPPCTENVLWNILGKVRSISKEQVEALQAPLDSTCKKNARPAQPLNGRQIELYDELGDHE</sequence>
<comment type="similarity">
    <text evidence="10">Belongs to the alpha-carbonic anhydrase family.</text>
</comment>
<feature type="chain" id="PRO_5025084674" description="Carbonic anhydrase" evidence="10">
    <location>
        <begin position="22"/>
        <end position="275"/>
    </location>
</feature>
<comment type="catalytic activity">
    <reaction evidence="9 10">
        <text>hydrogencarbonate + H(+) = CO2 + H2O</text>
        <dbReference type="Rhea" id="RHEA:10748"/>
        <dbReference type="ChEBI" id="CHEBI:15377"/>
        <dbReference type="ChEBI" id="CHEBI:15378"/>
        <dbReference type="ChEBI" id="CHEBI:16526"/>
        <dbReference type="ChEBI" id="CHEBI:17544"/>
        <dbReference type="EC" id="4.2.1.1"/>
    </reaction>
</comment>
<comment type="subcellular location">
    <subcellularLocation>
        <location evidence="3">Plastid</location>
        <location evidence="3">Chloroplast stroma</location>
    </subcellularLocation>
</comment>
<dbReference type="GO" id="GO:0009570">
    <property type="term" value="C:chloroplast stroma"/>
    <property type="evidence" value="ECO:0007669"/>
    <property type="project" value="UniProtKB-SubCell"/>
</dbReference>
<evidence type="ECO:0000259" key="11">
    <source>
        <dbReference type="PROSITE" id="PS51144"/>
    </source>
</evidence>
<dbReference type="InterPro" id="IPR036398">
    <property type="entry name" value="CA_dom_sf"/>
</dbReference>
<dbReference type="GO" id="GO:0006730">
    <property type="term" value="P:one-carbon metabolic process"/>
    <property type="evidence" value="ECO:0007669"/>
    <property type="project" value="TreeGrafter"/>
</dbReference>
<evidence type="ECO:0000256" key="8">
    <source>
        <dbReference type="ARBA" id="ARBA00023239"/>
    </source>
</evidence>
<reference evidence="12" key="1">
    <citation type="submission" date="2018-02" db="EMBL/GenBank/DDBJ databases">
        <authorList>
            <person name="Cohen D.B."/>
            <person name="Kent A.D."/>
        </authorList>
    </citation>
    <scope>NUCLEOTIDE SEQUENCE</scope>
</reference>
<accession>A0A2N9H3W8</accession>
<feature type="signal peptide" evidence="10">
    <location>
        <begin position="1"/>
        <end position="21"/>
    </location>
</feature>
<evidence type="ECO:0000256" key="6">
    <source>
        <dbReference type="ARBA" id="ARBA00022723"/>
    </source>
</evidence>
<name>A0A2N9H3W8_FAGSY</name>
<evidence type="ECO:0000313" key="12">
    <source>
        <dbReference type="EMBL" id="SPD06463.1"/>
    </source>
</evidence>
<evidence type="ECO:0000256" key="7">
    <source>
        <dbReference type="ARBA" id="ARBA00022833"/>
    </source>
</evidence>
<dbReference type="SMART" id="SM01057">
    <property type="entry name" value="Carb_anhydrase"/>
    <property type="match status" value="1"/>
</dbReference>
<proteinExistence type="inferred from homology"/>
<evidence type="ECO:0000256" key="4">
    <source>
        <dbReference type="ARBA" id="ARBA00006365"/>
    </source>
</evidence>
<keyword evidence="10" id="KW-0732">Signal</keyword>
<gene>
    <name evidence="12" type="ORF">FSB_LOCUS34345</name>
</gene>